<dbReference type="EMBL" id="CP014864">
    <property type="protein sequence ID" value="AMX02264.1"/>
    <property type="molecule type" value="Genomic_DNA"/>
</dbReference>
<gene>
    <name evidence="8" type="ORF">A3224_06405</name>
    <name evidence="9" type="ORF">OQJ68_03395</name>
</gene>
<feature type="domain" description="MucB/RseB N-terminal" evidence="6">
    <location>
        <begin position="37"/>
        <end position="201"/>
    </location>
</feature>
<evidence type="ECO:0000256" key="5">
    <source>
        <dbReference type="SAM" id="SignalP"/>
    </source>
</evidence>
<sequence length="314" mass="34866">MNDRWSFSAIVIKANSLLLALFLLAPASRAQDGEVPVEHWLGKLARAVSELEYHGLVTFEHAGMLETIQVVHAVRDGDSVERVRYLSGEPRELISHGSARGCEEPTSPVARTALWTQAGQQKVQRNYQFILRGEERIADREAVVIEARPRDHHRLGLVVSLDRETGLPLKSMLVSAKGRVLERYQFVQLDLSPVQDADLQPHSKDARRIDNRNPCANAQSRWQLRWLPDGFQAVLVKPLSDGDMLVFSDGISVFTVFVQRLSPKLEFKGRAIRGATVAYMDRLVVDGVNYTVTVVGEIPDTTARRVAGAVAVGG</sequence>
<dbReference type="Gene3D" id="3.30.200.100">
    <property type="entry name" value="MucB/RseB, C-terminal domain"/>
    <property type="match status" value="1"/>
</dbReference>
<dbReference type="PANTHER" id="PTHR38782:SF1">
    <property type="entry name" value="SIGMA-E FACTOR REGULATORY PROTEIN RSEB"/>
    <property type="match status" value="1"/>
</dbReference>
<evidence type="ECO:0000313" key="10">
    <source>
        <dbReference type="Proteomes" id="UP000076077"/>
    </source>
</evidence>
<evidence type="ECO:0000259" key="7">
    <source>
        <dbReference type="Pfam" id="PF17188"/>
    </source>
</evidence>
<reference evidence="10" key="1">
    <citation type="submission" date="2016-03" db="EMBL/GenBank/DDBJ databases">
        <authorList>
            <person name="Lee Y.-S."/>
            <person name="Choi Y.-L."/>
        </authorList>
    </citation>
    <scope>NUCLEOTIDE SEQUENCE [LARGE SCALE GENOMIC DNA]</scope>
    <source>
        <strain evidence="10">DAU221</strain>
    </source>
</reference>
<dbReference type="InterPro" id="IPR038484">
    <property type="entry name" value="MucB/RseB_C_sf"/>
</dbReference>
<reference evidence="9" key="3">
    <citation type="submission" date="2022-11" db="EMBL/GenBank/DDBJ databases">
        <title>Chitin-degrading and fungicidal potential of chitinolytic bacterial strains from marine environment of the Pacific Ocean regions.</title>
        <authorList>
            <person name="Pentekhina I."/>
            <person name="Nedashkovskaya O."/>
            <person name="Seitkalieva A."/>
            <person name="Podvolotskaya A."/>
            <person name="Tekutyeva L."/>
            <person name="Balabanova L."/>
        </authorList>
    </citation>
    <scope>NUCLEOTIDE SEQUENCE</scope>
    <source>
        <strain evidence="9">KMM 6838</strain>
    </source>
</reference>
<dbReference type="Proteomes" id="UP001209730">
    <property type="component" value="Unassembled WGS sequence"/>
</dbReference>
<dbReference type="PIRSF" id="PIRSF005427">
    <property type="entry name" value="RseB"/>
    <property type="match status" value="1"/>
</dbReference>
<reference evidence="8" key="2">
    <citation type="submission" date="2016-03" db="EMBL/GenBank/DDBJ databases">
        <authorList>
            <person name="Ploux O."/>
        </authorList>
    </citation>
    <scope>NUCLEOTIDE SEQUENCE [LARGE SCALE GENOMIC DNA]</scope>
    <source>
        <strain evidence="8">DAU221</strain>
    </source>
</reference>
<dbReference type="InterPro" id="IPR033434">
    <property type="entry name" value="MucB/RseB_N"/>
</dbReference>
<evidence type="ECO:0000259" key="6">
    <source>
        <dbReference type="Pfam" id="PF03888"/>
    </source>
</evidence>
<keyword evidence="4" id="KW-0574">Periplasm</keyword>
<dbReference type="GO" id="GO:0032885">
    <property type="term" value="P:regulation of polysaccharide biosynthetic process"/>
    <property type="evidence" value="ECO:0007669"/>
    <property type="project" value="TreeGrafter"/>
</dbReference>
<evidence type="ECO:0000256" key="3">
    <source>
        <dbReference type="ARBA" id="ARBA00022729"/>
    </source>
</evidence>
<dbReference type="Proteomes" id="UP000076077">
    <property type="component" value="Chromosome"/>
</dbReference>
<dbReference type="Pfam" id="PF17188">
    <property type="entry name" value="MucB_RseB_C"/>
    <property type="match status" value="1"/>
</dbReference>
<keyword evidence="10" id="KW-1185">Reference proteome</keyword>
<comment type="similarity">
    <text evidence="2">Belongs to the RseB family.</text>
</comment>
<accession>A0A143HKL1</accession>
<protein>
    <submittedName>
        <fullName evidence="9">MucB/RseB C-terminal domain-containing protein</fullName>
    </submittedName>
</protein>
<dbReference type="Pfam" id="PF03888">
    <property type="entry name" value="MucB_RseB"/>
    <property type="match status" value="1"/>
</dbReference>
<dbReference type="InterPro" id="IPR005588">
    <property type="entry name" value="MucB_RseB"/>
</dbReference>
<dbReference type="Gene3D" id="2.50.20.10">
    <property type="entry name" value="Lipoprotein localisation LolA/LolB/LppX"/>
    <property type="match status" value="1"/>
</dbReference>
<dbReference type="EMBL" id="JAPHQB010000004">
    <property type="protein sequence ID" value="MCX2800823.1"/>
    <property type="molecule type" value="Genomic_DNA"/>
</dbReference>
<evidence type="ECO:0000256" key="4">
    <source>
        <dbReference type="ARBA" id="ARBA00022764"/>
    </source>
</evidence>
<feature type="signal peptide" evidence="5">
    <location>
        <begin position="1"/>
        <end position="30"/>
    </location>
</feature>
<dbReference type="CDD" id="cd16327">
    <property type="entry name" value="RseB"/>
    <property type="match status" value="1"/>
</dbReference>
<dbReference type="GeneID" id="76607685"/>
<dbReference type="OrthoDB" id="7067274at2"/>
<evidence type="ECO:0000256" key="2">
    <source>
        <dbReference type="ARBA" id="ARBA00008150"/>
    </source>
</evidence>
<dbReference type="PANTHER" id="PTHR38782">
    <property type="match status" value="1"/>
</dbReference>
<keyword evidence="3 5" id="KW-0732">Signal</keyword>
<dbReference type="GO" id="GO:0045152">
    <property type="term" value="F:antisigma factor binding"/>
    <property type="evidence" value="ECO:0007669"/>
    <property type="project" value="TreeGrafter"/>
</dbReference>
<feature type="chain" id="PRO_5007509390" evidence="5">
    <location>
        <begin position="31"/>
        <end position="314"/>
    </location>
</feature>
<dbReference type="RefSeq" id="WP_067152690.1">
    <property type="nucleotide sequence ID" value="NZ_CP014864.1"/>
</dbReference>
<evidence type="ECO:0000256" key="1">
    <source>
        <dbReference type="ARBA" id="ARBA00004418"/>
    </source>
</evidence>
<comment type="subcellular location">
    <subcellularLocation>
        <location evidence="1">Periplasm</location>
    </subcellularLocation>
</comment>
<evidence type="ECO:0000313" key="9">
    <source>
        <dbReference type="EMBL" id="MCX2800823.1"/>
    </source>
</evidence>
<evidence type="ECO:0000313" key="8">
    <source>
        <dbReference type="EMBL" id="AMX02264.1"/>
    </source>
</evidence>
<organism evidence="8 10">
    <name type="scientific">Microbulbifer thermotolerans</name>
    <dbReference type="NCBI Taxonomy" id="252514"/>
    <lineage>
        <taxon>Bacteria</taxon>
        <taxon>Pseudomonadati</taxon>
        <taxon>Pseudomonadota</taxon>
        <taxon>Gammaproteobacteria</taxon>
        <taxon>Cellvibrionales</taxon>
        <taxon>Microbulbiferaceae</taxon>
        <taxon>Microbulbifer</taxon>
    </lineage>
</organism>
<dbReference type="STRING" id="252514.A3224_06405"/>
<dbReference type="KEGG" id="mthd:A3224_06405"/>
<dbReference type="InterPro" id="IPR033436">
    <property type="entry name" value="MucB/RseB_C"/>
</dbReference>
<proteinExistence type="inferred from homology"/>
<name>A0A143HKL1_MICTH</name>
<dbReference type="AlphaFoldDB" id="A0A143HKL1"/>
<dbReference type="GO" id="GO:0030288">
    <property type="term" value="C:outer membrane-bounded periplasmic space"/>
    <property type="evidence" value="ECO:0007669"/>
    <property type="project" value="TreeGrafter"/>
</dbReference>
<feature type="domain" description="MucB/RseB C-terminal" evidence="7">
    <location>
        <begin position="217"/>
        <end position="310"/>
    </location>
</feature>